<dbReference type="Proteomes" id="UP000308230">
    <property type="component" value="Unassembled WGS sequence"/>
</dbReference>
<evidence type="ECO:0000313" key="6">
    <source>
        <dbReference type="Proteomes" id="UP000308230"/>
    </source>
</evidence>
<proteinExistence type="inferred from homology"/>
<dbReference type="EMBL" id="SWLG01000007">
    <property type="protein sequence ID" value="TLS37265.1"/>
    <property type="molecule type" value="Genomic_DNA"/>
</dbReference>
<protein>
    <submittedName>
        <fullName evidence="5">NUDIX hydrolase</fullName>
    </submittedName>
</protein>
<dbReference type="Pfam" id="PF00293">
    <property type="entry name" value="NUDIX"/>
    <property type="match status" value="1"/>
</dbReference>
<dbReference type="InterPro" id="IPR015797">
    <property type="entry name" value="NUDIX_hydrolase-like_dom_sf"/>
</dbReference>
<dbReference type="InterPro" id="IPR020476">
    <property type="entry name" value="Nudix_hydrolase"/>
</dbReference>
<name>A0A5R9FC83_9BACL</name>
<sequence length="129" mass="14509">MISQAAIVHSGNVLMVKQKVQRGAVVWNFPGGGVEPNETPEQACTREVKEETGYTVEIQALLQKSPSKYTFLAGVKGGGLFIDRTLPENEDIFEAKWIALDDIDKFDSYTWPVINRILQRKRESEAQLQ</sequence>
<organism evidence="5 6">
    <name type="scientific">Exobacillus caeni</name>
    <dbReference type="NCBI Taxonomy" id="2574798"/>
    <lineage>
        <taxon>Bacteria</taxon>
        <taxon>Bacillati</taxon>
        <taxon>Bacillota</taxon>
        <taxon>Bacilli</taxon>
        <taxon>Bacillales</taxon>
        <taxon>Guptibacillaceae</taxon>
        <taxon>Exobacillus</taxon>
    </lineage>
</organism>
<dbReference type="InterPro" id="IPR000086">
    <property type="entry name" value="NUDIX_hydrolase_dom"/>
</dbReference>
<evidence type="ECO:0000256" key="1">
    <source>
        <dbReference type="ARBA" id="ARBA00001946"/>
    </source>
</evidence>
<dbReference type="SUPFAM" id="SSF55811">
    <property type="entry name" value="Nudix"/>
    <property type="match status" value="1"/>
</dbReference>
<dbReference type="AlphaFoldDB" id="A0A5R9FC83"/>
<evidence type="ECO:0000256" key="3">
    <source>
        <dbReference type="RuleBase" id="RU003476"/>
    </source>
</evidence>
<accession>A0A5R9FC83</accession>
<dbReference type="InterPro" id="IPR020084">
    <property type="entry name" value="NUDIX_hydrolase_CS"/>
</dbReference>
<dbReference type="PROSITE" id="PS51462">
    <property type="entry name" value="NUDIX"/>
    <property type="match status" value="1"/>
</dbReference>
<keyword evidence="6" id="KW-1185">Reference proteome</keyword>
<comment type="cofactor">
    <cofactor evidence="1">
        <name>Mg(2+)</name>
        <dbReference type="ChEBI" id="CHEBI:18420"/>
    </cofactor>
</comment>
<keyword evidence="2 3" id="KW-0378">Hydrolase</keyword>
<comment type="caution">
    <text evidence="5">The sequence shown here is derived from an EMBL/GenBank/DDBJ whole genome shotgun (WGS) entry which is preliminary data.</text>
</comment>
<dbReference type="OrthoDB" id="511483at2"/>
<dbReference type="PROSITE" id="PS00893">
    <property type="entry name" value="NUDIX_BOX"/>
    <property type="match status" value="1"/>
</dbReference>
<dbReference type="CDD" id="cd02883">
    <property type="entry name" value="NUDIX_Hydrolase"/>
    <property type="match status" value="1"/>
</dbReference>
<dbReference type="PRINTS" id="PR00502">
    <property type="entry name" value="NUDIXFAMILY"/>
</dbReference>
<dbReference type="RefSeq" id="WP_138126779.1">
    <property type="nucleotide sequence ID" value="NZ_SWLG01000007.1"/>
</dbReference>
<dbReference type="GO" id="GO:0016787">
    <property type="term" value="F:hydrolase activity"/>
    <property type="evidence" value="ECO:0007669"/>
    <property type="project" value="UniProtKB-KW"/>
</dbReference>
<gene>
    <name evidence="5" type="ORF">FCL54_12135</name>
</gene>
<reference evidence="5 6" key="1">
    <citation type="submission" date="2019-04" db="EMBL/GenBank/DDBJ databases">
        <title>Bacillus caeni sp. nov., a bacterium isolated from mangrove sediment.</title>
        <authorList>
            <person name="Huang H."/>
            <person name="Mo K."/>
            <person name="Hu Y."/>
        </authorList>
    </citation>
    <scope>NUCLEOTIDE SEQUENCE [LARGE SCALE GENOMIC DNA]</scope>
    <source>
        <strain evidence="5 6">HB172195</strain>
    </source>
</reference>
<dbReference type="PANTHER" id="PTHR43046">
    <property type="entry name" value="GDP-MANNOSE MANNOSYL HYDROLASE"/>
    <property type="match status" value="1"/>
</dbReference>
<dbReference type="Gene3D" id="3.90.79.10">
    <property type="entry name" value="Nucleoside Triphosphate Pyrophosphohydrolase"/>
    <property type="match status" value="1"/>
</dbReference>
<evidence type="ECO:0000313" key="5">
    <source>
        <dbReference type="EMBL" id="TLS37265.1"/>
    </source>
</evidence>
<evidence type="ECO:0000259" key="4">
    <source>
        <dbReference type="PROSITE" id="PS51462"/>
    </source>
</evidence>
<evidence type="ECO:0000256" key="2">
    <source>
        <dbReference type="ARBA" id="ARBA00022801"/>
    </source>
</evidence>
<feature type="domain" description="Nudix hydrolase" evidence="4">
    <location>
        <begin position="1"/>
        <end position="120"/>
    </location>
</feature>
<dbReference type="PANTHER" id="PTHR43046:SF14">
    <property type="entry name" value="MUTT_NUDIX FAMILY PROTEIN"/>
    <property type="match status" value="1"/>
</dbReference>
<comment type="similarity">
    <text evidence="3">Belongs to the Nudix hydrolase family.</text>
</comment>